<evidence type="ECO:0000256" key="1">
    <source>
        <dbReference type="SAM" id="SignalP"/>
    </source>
</evidence>
<evidence type="ECO:0000313" key="3">
    <source>
        <dbReference type="Proteomes" id="UP001280581"/>
    </source>
</evidence>
<dbReference type="Proteomes" id="UP001280581">
    <property type="component" value="Unassembled WGS sequence"/>
</dbReference>
<organism evidence="2 3">
    <name type="scientific">Pseudopithomyces chartarum</name>
    <dbReference type="NCBI Taxonomy" id="1892770"/>
    <lineage>
        <taxon>Eukaryota</taxon>
        <taxon>Fungi</taxon>
        <taxon>Dikarya</taxon>
        <taxon>Ascomycota</taxon>
        <taxon>Pezizomycotina</taxon>
        <taxon>Dothideomycetes</taxon>
        <taxon>Pleosporomycetidae</taxon>
        <taxon>Pleosporales</taxon>
        <taxon>Massarineae</taxon>
        <taxon>Didymosphaeriaceae</taxon>
        <taxon>Pseudopithomyces</taxon>
    </lineage>
</organism>
<keyword evidence="3" id="KW-1185">Reference proteome</keyword>
<gene>
    <name evidence="2" type="ORF">GRF29_106g240401</name>
</gene>
<evidence type="ECO:0000313" key="2">
    <source>
        <dbReference type="EMBL" id="KAK3203649.1"/>
    </source>
</evidence>
<comment type="caution">
    <text evidence="2">The sequence shown here is derived from an EMBL/GenBank/DDBJ whole genome shotgun (WGS) entry which is preliminary data.</text>
</comment>
<protein>
    <submittedName>
        <fullName evidence="2">Uncharacterized protein</fullName>
    </submittedName>
</protein>
<name>A0AAN6LSB4_9PLEO</name>
<dbReference type="EMBL" id="WVTA01000010">
    <property type="protein sequence ID" value="KAK3203649.1"/>
    <property type="molecule type" value="Genomic_DNA"/>
</dbReference>
<accession>A0AAN6LSB4</accession>
<proteinExistence type="predicted"/>
<sequence>MKTFVPLIMAVHAALAAPIDSSDFQSVKKTISDNTPLCGYVRIEETAWWSVGLQTHGTESGADVLSSGLKKIAEGKEMQCYTGVRN</sequence>
<reference evidence="2 3" key="1">
    <citation type="submission" date="2021-02" db="EMBL/GenBank/DDBJ databases">
        <title>Genome assembly of Pseudopithomyces chartarum.</title>
        <authorList>
            <person name="Jauregui R."/>
            <person name="Singh J."/>
            <person name="Voisey C."/>
        </authorList>
    </citation>
    <scope>NUCLEOTIDE SEQUENCE [LARGE SCALE GENOMIC DNA]</scope>
    <source>
        <strain evidence="2 3">AGR01</strain>
    </source>
</reference>
<feature type="chain" id="PRO_5042930209" evidence="1">
    <location>
        <begin position="17"/>
        <end position="86"/>
    </location>
</feature>
<dbReference type="AlphaFoldDB" id="A0AAN6LSB4"/>
<keyword evidence="1" id="KW-0732">Signal</keyword>
<feature type="signal peptide" evidence="1">
    <location>
        <begin position="1"/>
        <end position="16"/>
    </location>
</feature>